<evidence type="ECO:0000313" key="2">
    <source>
        <dbReference type="EMBL" id="ETW99786.1"/>
    </source>
</evidence>
<dbReference type="AlphaFoldDB" id="W4LQY0"/>
<keyword evidence="3" id="KW-1185">Reference proteome</keyword>
<comment type="caution">
    <text evidence="2">The sequence shown here is derived from an EMBL/GenBank/DDBJ whole genome shotgun (WGS) entry which is preliminary data.</text>
</comment>
<protein>
    <recommendedName>
        <fullName evidence="1">JmjC domain-containing protein</fullName>
    </recommendedName>
</protein>
<dbReference type="SUPFAM" id="SSF51197">
    <property type="entry name" value="Clavaminate synthase-like"/>
    <property type="match status" value="1"/>
</dbReference>
<proteinExistence type="predicted"/>
<dbReference type="PROSITE" id="PS51184">
    <property type="entry name" value="JMJC"/>
    <property type="match status" value="1"/>
</dbReference>
<name>W4LQY0_ENTF1</name>
<sequence length="416" mass="47390">MDQVALSDTFWLDFIEQYWEQAPTVWHRLHTPAIATANELFETVVAMTSRSKSDRFWVAKQTPVRNRDDYAIVSLDHFGPKRDDASLDGFFSRVRQGFNARPMGVNIHQLQLANPSLWFRLRQFIRGLIDGTCELPTQRWDIDTFFGTYEATPFGIHRDNASVFAFGVLGQRTYYFWPADAFKPDDPSLGTPDLAQLAPYLPDAKRIDIGPGDMVYWPSNHWHVVASDGQPSAVVQISAYFGTRLSHLIGQHVQRLLQAQLGRNDMRRTYSRHKTTTELPQVLADAQGLIGRIWQDGLLDDELQRFWLAHLTADGFTAVPPAQTGTQLHQHTSIAVQARDMIAWRQNVTEHLGIAANGLTHTVHDATELREMLAYLQSGQTTTMAELICRFARDQDQVKVIEQILSWLYRCRALIS</sequence>
<feature type="domain" description="JmjC" evidence="1">
    <location>
        <begin position="90"/>
        <end position="258"/>
    </location>
</feature>
<accession>W4LQY0</accession>
<organism evidence="2 3">
    <name type="scientific">Entotheonella factor</name>
    <dbReference type="NCBI Taxonomy" id="1429438"/>
    <lineage>
        <taxon>Bacteria</taxon>
        <taxon>Pseudomonadati</taxon>
        <taxon>Nitrospinota/Tectimicrobiota group</taxon>
        <taxon>Candidatus Tectimicrobiota</taxon>
        <taxon>Candidatus Entotheonellia</taxon>
        <taxon>Candidatus Entotheonellales</taxon>
        <taxon>Candidatus Entotheonellaceae</taxon>
        <taxon>Candidatus Entotheonella</taxon>
    </lineage>
</organism>
<reference evidence="2 3" key="1">
    <citation type="journal article" date="2014" name="Nature">
        <title>An environmental bacterial taxon with a large and distinct metabolic repertoire.</title>
        <authorList>
            <person name="Wilson M.C."/>
            <person name="Mori T."/>
            <person name="Ruckert C."/>
            <person name="Uria A.R."/>
            <person name="Helf M.J."/>
            <person name="Takada K."/>
            <person name="Gernert C."/>
            <person name="Steffens U.A."/>
            <person name="Heycke N."/>
            <person name="Schmitt S."/>
            <person name="Rinke C."/>
            <person name="Helfrich E.J."/>
            <person name="Brachmann A.O."/>
            <person name="Gurgui C."/>
            <person name="Wakimoto T."/>
            <person name="Kracht M."/>
            <person name="Crusemann M."/>
            <person name="Hentschel U."/>
            <person name="Abe I."/>
            <person name="Matsunaga S."/>
            <person name="Kalinowski J."/>
            <person name="Takeyama H."/>
            <person name="Piel J."/>
        </authorList>
    </citation>
    <scope>NUCLEOTIDE SEQUENCE [LARGE SCALE GENOMIC DNA]</scope>
    <source>
        <strain evidence="3">TSY1</strain>
    </source>
</reference>
<dbReference type="Pfam" id="PF08007">
    <property type="entry name" value="JmjC_2"/>
    <property type="match status" value="1"/>
</dbReference>
<dbReference type="Proteomes" id="UP000019141">
    <property type="component" value="Unassembled WGS sequence"/>
</dbReference>
<evidence type="ECO:0000259" key="1">
    <source>
        <dbReference type="PROSITE" id="PS51184"/>
    </source>
</evidence>
<dbReference type="EMBL" id="AZHW01000403">
    <property type="protein sequence ID" value="ETW99786.1"/>
    <property type="molecule type" value="Genomic_DNA"/>
</dbReference>
<dbReference type="InterPro" id="IPR003347">
    <property type="entry name" value="JmjC_dom"/>
</dbReference>
<dbReference type="Gene3D" id="2.60.120.650">
    <property type="entry name" value="Cupin"/>
    <property type="match status" value="1"/>
</dbReference>
<gene>
    <name evidence="2" type="ORF">ETSY1_13720</name>
</gene>
<dbReference type="HOGENOM" id="CLU_051161_0_0_7"/>
<evidence type="ECO:0000313" key="3">
    <source>
        <dbReference type="Proteomes" id="UP000019141"/>
    </source>
</evidence>